<dbReference type="EMBL" id="BMEL01000003">
    <property type="protein sequence ID" value="GGF24278.1"/>
    <property type="molecule type" value="Genomic_DNA"/>
</dbReference>
<dbReference type="RefSeq" id="WP_188377758.1">
    <property type="nucleotide sequence ID" value="NZ_BMEL01000003.1"/>
</dbReference>
<name>A0A917EW96_HALAA</name>
<keyword evidence="2" id="KW-1185">Reference proteome</keyword>
<reference evidence="1" key="1">
    <citation type="journal article" date="2014" name="Int. J. Syst. Evol. Microbiol.">
        <title>Complete genome sequence of Corynebacterium casei LMG S-19264T (=DSM 44701T), isolated from a smear-ripened cheese.</title>
        <authorList>
            <consortium name="US DOE Joint Genome Institute (JGI-PGF)"/>
            <person name="Walter F."/>
            <person name="Albersmeier A."/>
            <person name="Kalinowski J."/>
            <person name="Ruckert C."/>
        </authorList>
    </citation>
    <scope>NUCLEOTIDE SEQUENCE</scope>
    <source>
        <strain evidence="1">CGMCC 1.12153</strain>
    </source>
</reference>
<accession>A0A917EW96</accession>
<evidence type="ECO:0000313" key="2">
    <source>
        <dbReference type="Proteomes" id="UP000660110"/>
    </source>
</evidence>
<dbReference type="AlphaFoldDB" id="A0A917EW96"/>
<protein>
    <submittedName>
        <fullName evidence="1">Uncharacterized protein</fullName>
    </submittedName>
</protein>
<organism evidence="1 2">
    <name type="scientific">Halobacillus andaensis</name>
    <dbReference type="NCBI Taxonomy" id="1176239"/>
    <lineage>
        <taxon>Bacteria</taxon>
        <taxon>Bacillati</taxon>
        <taxon>Bacillota</taxon>
        <taxon>Bacilli</taxon>
        <taxon>Bacillales</taxon>
        <taxon>Bacillaceae</taxon>
        <taxon>Halobacillus</taxon>
    </lineage>
</organism>
<proteinExistence type="predicted"/>
<gene>
    <name evidence="1" type="ORF">GCM10010954_23950</name>
</gene>
<comment type="caution">
    <text evidence="1">The sequence shown here is derived from an EMBL/GenBank/DDBJ whole genome shotgun (WGS) entry which is preliminary data.</text>
</comment>
<reference evidence="1" key="2">
    <citation type="submission" date="2020-09" db="EMBL/GenBank/DDBJ databases">
        <authorList>
            <person name="Sun Q."/>
            <person name="Zhou Y."/>
        </authorList>
    </citation>
    <scope>NUCLEOTIDE SEQUENCE</scope>
    <source>
        <strain evidence="1">CGMCC 1.12153</strain>
    </source>
</reference>
<sequence>MRKNFLNDFKTKQEVVVFDGYHIYKDATKIKGLSLGNNNGEMIGRLLEKRGIEKDFKELSLDLTFNSLRSDLELWANYLELPLEELEVKLFDRTLSYEELITKDPLIIGINEKSTSQTKNYKFETAKSLYTELAKLTPFDFKSLIKFSKVFGLPYGLQEDILEQHSSPDINVQIPFTDIYYLFYELTIYRYYFSLFEAIIFEDTNKIKSLLERHHNIIAQMSNTTIDNITTAFSIAIEHDDSLIYSAKELLTEHFHNNHRALQILPDFEDGKIIPKIFFKDLFEYAYFQMLNALMNNSELRKCEYCNHVFEVDFEGRRFCPPLPFRKRSSCEMAYNRMKKKQKKGDS</sequence>
<dbReference type="Proteomes" id="UP000660110">
    <property type="component" value="Unassembled WGS sequence"/>
</dbReference>
<evidence type="ECO:0000313" key="1">
    <source>
        <dbReference type="EMBL" id="GGF24278.1"/>
    </source>
</evidence>